<dbReference type="EMBL" id="CAXAMM010040685">
    <property type="protein sequence ID" value="CAK9094793.1"/>
    <property type="molecule type" value="Genomic_DNA"/>
</dbReference>
<sequence length="179" mass="20743">MPRYFQNLDMLMICVYAVWMGIDADWNDKMLITDGQWMFQTADQVFCVYFVVELMIRFFAFTNCWDRIRDPWFVLDSILVPLTIFDTWAPQPNKLGPKNPEIGFWNARSTLCRCQGQGWAEFDRTEPYQCPSVRSNLDAVLLSGQYPPTLTSTNVLNGLIESSYSLQHEKDSASVRLLS</sequence>
<accession>A0ABP0R4S2</accession>
<evidence type="ECO:0000313" key="1">
    <source>
        <dbReference type="EMBL" id="CAK9094793.1"/>
    </source>
</evidence>
<dbReference type="Proteomes" id="UP001642464">
    <property type="component" value="Unassembled WGS sequence"/>
</dbReference>
<name>A0ABP0R4S2_9DINO</name>
<dbReference type="InterPro" id="IPR027359">
    <property type="entry name" value="Volt_channel_dom_sf"/>
</dbReference>
<proteinExistence type="predicted"/>
<dbReference type="Gene3D" id="1.20.120.350">
    <property type="entry name" value="Voltage-gated potassium channels. Chain C"/>
    <property type="match status" value="1"/>
</dbReference>
<organism evidence="1 2">
    <name type="scientific">Durusdinium trenchii</name>
    <dbReference type="NCBI Taxonomy" id="1381693"/>
    <lineage>
        <taxon>Eukaryota</taxon>
        <taxon>Sar</taxon>
        <taxon>Alveolata</taxon>
        <taxon>Dinophyceae</taxon>
        <taxon>Suessiales</taxon>
        <taxon>Symbiodiniaceae</taxon>
        <taxon>Durusdinium</taxon>
    </lineage>
</organism>
<keyword evidence="2" id="KW-1185">Reference proteome</keyword>
<dbReference type="InterPro" id="IPR005821">
    <property type="entry name" value="Ion_trans_dom"/>
</dbReference>
<evidence type="ECO:0000313" key="2">
    <source>
        <dbReference type="Proteomes" id="UP001642464"/>
    </source>
</evidence>
<gene>
    <name evidence="1" type="ORF">SCF082_LOCUS44542</name>
</gene>
<comment type="caution">
    <text evidence="1">The sequence shown here is derived from an EMBL/GenBank/DDBJ whole genome shotgun (WGS) entry which is preliminary data.</text>
</comment>
<protein>
    <submittedName>
        <fullName evidence="1">Uncharacterized protein</fullName>
    </submittedName>
</protein>
<dbReference type="SUPFAM" id="SSF81324">
    <property type="entry name" value="Voltage-gated potassium channels"/>
    <property type="match status" value="1"/>
</dbReference>
<dbReference type="Pfam" id="PF00520">
    <property type="entry name" value="Ion_trans"/>
    <property type="match status" value="1"/>
</dbReference>
<reference evidence="1 2" key="1">
    <citation type="submission" date="2024-02" db="EMBL/GenBank/DDBJ databases">
        <authorList>
            <person name="Chen Y."/>
            <person name="Shah S."/>
            <person name="Dougan E. K."/>
            <person name="Thang M."/>
            <person name="Chan C."/>
        </authorList>
    </citation>
    <scope>NUCLEOTIDE SEQUENCE [LARGE SCALE GENOMIC DNA]</scope>
</reference>